<proteinExistence type="predicted"/>
<sequence length="120" mass="12554">MQCVAYAASKTIVDTEKGGKLHAPSSRHATRRLLGEMRSGIAGGLAASSVGADNVVRFARAAARQPAMVTVVLAGTLRLLTTSTRSFERSGANWAETDRLAALPWTVTLSAPGCHDSCTI</sequence>
<evidence type="ECO:0000313" key="1">
    <source>
        <dbReference type="EMBL" id="CAE0117538.1"/>
    </source>
</evidence>
<dbReference type="EMBL" id="HBHX01032800">
    <property type="protein sequence ID" value="CAE0117538.1"/>
    <property type="molecule type" value="Transcribed_RNA"/>
</dbReference>
<dbReference type="AlphaFoldDB" id="A0A7S3EZD5"/>
<protein>
    <submittedName>
        <fullName evidence="1">Uncharacterized protein</fullName>
    </submittedName>
</protein>
<organism evidence="1">
    <name type="scientific">Haptolina ericina</name>
    <dbReference type="NCBI Taxonomy" id="156174"/>
    <lineage>
        <taxon>Eukaryota</taxon>
        <taxon>Haptista</taxon>
        <taxon>Haptophyta</taxon>
        <taxon>Prymnesiophyceae</taxon>
        <taxon>Prymnesiales</taxon>
        <taxon>Prymnesiaceae</taxon>
        <taxon>Haptolina</taxon>
    </lineage>
</organism>
<name>A0A7S3EZD5_9EUKA</name>
<gene>
    <name evidence="1" type="ORF">HERI1096_LOCUS18237</name>
</gene>
<reference evidence="1" key="1">
    <citation type="submission" date="2021-01" db="EMBL/GenBank/DDBJ databases">
        <authorList>
            <person name="Corre E."/>
            <person name="Pelletier E."/>
            <person name="Niang G."/>
            <person name="Scheremetjew M."/>
            <person name="Finn R."/>
            <person name="Kale V."/>
            <person name="Holt S."/>
            <person name="Cochrane G."/>
            <person name="Meng A."/>
            <person name="Brown T."/>
            <person name="Cohen L."/>
        </authorList>
    </citation>
    <scope>NUCLEOTIDE SEQUENCE</scope>
    <source>
        <strain evidence="1">CCMP281</strain>
    </source>
</reference>
<accession>A0A7S3EZD5</accession>